<dbReference type="SMART" id="SM00387">
    <property type="entry name" value="HATPase_c"/>
    <property type="match status" value="1"/>
</dbReference>
<dbReference type="InterPro" id="IPR036097">
    <property type="entry name" value="HisK_dim/P_sf"/>
</dbReference>
<keyword evidence="4" id="KW-0812">Transmembrane</keyword>
<proteinExistence type="predicted"/>
<gene>
    <name evidence="6" type="ORF">SAMN02745775_10118</name>
</gene>
<dbReference type="Gene3D" id="3.30.450.20">
    <property type="entry name" value="PAS domain"/>
    <property type="match status" value="2"/>
</dbReference>
<keyword evidence="6" id="KW-0418">Kinase</keyword>
<accession>A0A1I3X677</accession>
<evidence type="ECO:0000256" key="2">
    <source>
        <dbReference type="ARBA" id="ARBA00012438"/>
    </source>
</evidence>
<name>A0A1I3X677_9PROT</name>
<dbReference type="EC" id="2.7.13.3" evidence="2"/>
<dbReference type="Proteomes" id="UP000199473">
    <property type="component" value="Unassembled WGS sequence"/>
</dbReference>
<dbReference type="InterPro" id="IPR003661">
    <property type="entry name" value="HisK_dim/P_dom"/>
</dbReference>
<dbReference type="InterPro" id="IPR005467">
    <property type="entry name" value="His_kinase_dom"/>
</dbReference>
<dbReference type="STRING" id="1123062.SAMN02745775_10118"/>
<dbReference type="InterPro" id="IPR036890">
    <property type="entry name" value="HATPase_C_sf"/>
</dbReference>
<evidence type="ECO:0000256" key="1">
    <source>
        <dbReference type="ARBA" id="ARBA00000085"/>
    </source>
</evidence>
<protein>
    <recommendedName>
        <fullName evidence="2">histidine kinase</fullName>
        <ecNumber evidence="2">2.7.13.3</ecNumber>
    </recommendedName>
</protein>
<dbReference type="RefSeq" id="WP_092953673.1">
    <property type="nucleotide sequence ID" value="NZ_FOSQ01000001.1"/>
</dbReference>
<sequence>MGLRAGLLGKDSRSGNGATRTVLVVLVLLVALPAWLVAEAVIDRAEKLSAQDAYLRAGAAAAAVGHVASHVVDDASFAAVLARRWMAHRLSGDDSARRETEQMMRAIISEAAAGRTTLANIIIAGPAGETVWHSDPEIRPFSVADRPYFMEAASGQQGLPVSAPFAGRATTQPLFAAVARLEDEAGRFAGIVIASISPRDVSARLAQMTPRSNDVVAILRQEGELLARSHDVASLLGLIIPLPAEAVASLRRGGSFTFRQANQVSGRDQFMAVQAVDDTNLIAFAAVDAEAEMEAMPMLRGAARAAVLALSAGVLLALLFGRVARRNMALADMAAVLRQGREQVERLHAGLPVGLFLLDVTADGTARLLYRAGGAQDPPEDALRAALLEALATGTAGFEWVAPSAFAPRPTLATSLHRLSIRADGGGEVVGYSRDVTAEREAAAQVEAARRELDRTLEAAPIVVFRVTIAPNGRGTKTYVSRSIERLTGWPYDRINAPGGLRAIFDPPQAGYTGDRTLFAGADEWSKDLRIRCADGRLLAVKVTLTVIARLPDGSADAVGYIADVTAERAADARAIAAARLASLGEMSAGLAHELKQPLQAIALAANNARTAMRRDRVDVAEQRLDRIAGYTQRAAALIEHLRRFARGVDEHAPPQPVPLAEAVEGAMALTGGTLREAGIEVRCTLGDPSPVVMGHLVALEQVLANLLANAGDVLAALPPEAPRWISLAAKPAADGFTELRVADSGGGLPGLVLDRMFEPFVTTKGPDRGTGLGLSICHGLVVAMGGRIAAENGPDGAIFTIHLPDAPAAAPADLPASSPAAEGGNG</sequence>
<dbReference type="PANTHER" id="PTHR43065:SF42">
    <property type="entry name" value="TWO-COMPONENT SENSOR PPRA"/>
    <property type="match status" value="1"/>
</dbReference>
<dbReference type="PROSITE" id="PS50109">
    <property type="entry name" value="HIS_KIN"/>
    <property type="match status" value="1"/>
</dbReference>
<dbReference type="Pfam" id="PF00512">
    <property type="entry name" value="HisKA"/>
    <property type="match status" value="1"/>
</dbReference>
<dbReference type="EMBL" id="FOSQ01000001">
    <property type="protein sequence ID" value="SFK15123.1"/>
    <property type="molecule type" value="Genomic_DNA"/>
</dbReference>
<dbReference type="SUPFAM" id="SSF47384">
    <property type="entry name" value="Homodimeric domain of signal transducing histidine kinase"/>
    <property type="match status" value="1"/>
</dbReference>
<evidence type="ECO:0000313" key="7">
    <source>
        <dbReference type="Proteomes" id="UP000199473"/>
    </source>
</evidence>
<dbReference type="GO" id="GO:0000155">
    <property type="term" value="F:phosphorelay sensor kinase activity"/>
    <property type="evidence" value="ECO:0007669"/>
    <property type="project" value="InterPro"/>
</dbReference>
<dbReference type="OrthoDB" id="9795133at2"/>
<evidence type="ECO:0000313" key="6">
    <source>
        <dbReference type="EMBL" id="SFK15123.1"/>
    </source>
</evidence>
<keyword evidence="3" id="KW-0597">Phosphoprotein</keyword>
<feature type="domain" description="Histidine kinase" evidence="5">
    <location>
        <begin position="590"/>
        <end position="808"/>
    </location>
</feature>
<dbReference type="PANTHER" id="PTHR43065">
    <property type="entry name" value="SENSOR HISTIDINE KINASE"/>
    <property type="match status" value="1"/>
</dbReference>
<evidence type="ECO:0000256" key="4">
    <source>
        <dbReference type="SAM" id="Phobius"/>
    </source>
</evidence>
<keyword evidence="4" id="KW-1133">Transmembrane helix</keyword>
<feature type="transmembrane region" description="Helical" evidence="4">
    <location>
        <begin position="302"/>
        <end position="321"/>
    </location>
</feature>
<evidence type="ECO:0000256" key="3">
    <source>
        <dbReference type="ARBA" id="ARBA00022553"/>
    </source>
</evidence>
<dbReference type="SUPFAM" id="SSF55874">
    <property type="entry name" value="ATPase domain of HSP90 chaperone/DNA topoisomerase II/histidine kinase"/>
    <property type="match status" value="1"/>
</dbReference>
<dbReference type="SMART" id="SM00388">
    <property type="entry name" value="HisKA"/>
    <property type="match status" value="1"/>
</dbReference>
<dbReference type="InterPro" id="IPR004358">
    <property type="entry name" value="Sig_transdc_His_kin-like_C"/>
</dbReference>
<dbReference type="InterPro" id="IPR003594">
    <property type="entry name" value="HATPase_dom"/>
</dbReference>
<dbReference type="Pfam" id="PF02518">
    <property type="entry name" value="HATPase_c"/>
    <property type="match status" value="1"/>
</dbReference>
<dbReference type="InterPro" id="IPR035965">
    <property type="entry name" value="PAS-like_dom_sf"/>
</dbReference>
<keyword evidence="6" id="KW-0808">Transferase</keyword>
<feature type="transmembrane region" description="Helical" evidence="4">
    <location>
        <begin position="20"/>
        <end position="38"/>
    </location>
</feature>
<dbReference type="CDD" id="cd00082">
    <property type="entry name" value="HisKA"/>
    <property type="match status" value="1"/>
</dbReference>
<comment type="catalytic activity">
    <reaction evidence="1">
        <text>ATP + protein L-histidine = ADP + protein N-phospho-L-histidine.</text>
        <dbReference type="EC" id="2.7.13.3"/>
    </reaction>
</comment>
<reference evidence="6 7" key="1">
    <citation type="submission" date="2016-10" db="EMBL/GenBank/DDBJ databases">
        <authorList>
            <person name="de Groot N.N."/>
        </authorList>
    </citation>
    <scope>NUCLEOTIDE SEQUENCE [LARGE SCALE GENOMIC DNA]</scope>
    <source>
        <strain evidence="6 7">DSM 19981</strain>
    </source>
</reference>
<keyword evidence="7" id="KW-1185">Reference proteome</keyword>
<dbReference type="Gene3D" id="1.10.287.130">
    <property type="match status" value="1"/>
</dbReference>
<dbReference type="PRINTS" id="PR00344">
    <property type="entry name" value="BCTRLSENSOR"/>
</dbReference>
<keyword evidence="4" id="KW-0472">Membrane</keyword>
<dbReference type="Gene3D" id="3.30.565.10">
    <property type="entry name" value="Histidine kinase-like ATPase, C-terminal domain"/>
    <property type="match status" value="1"/>
</dbReference>
<evidence type="ECO:0000259" key="5">
    <source>
        <dbReference type="PROSITE" id="PS50109"/>
    </source>
</evidence>
<dbReference type="AlphaFoldDB" id="A0A1I3X677"/>
<dbReference type="SUPFAM" id="SSF55785">
    <property type="entry name" value="PYP-like sensor domain (PAS domain)"/>
    <property type="match status" value="1"/>
</dbReference>
<organism evidence="6 7">
    <name type="scientific">Falsiroseomonas stagni DSM 19981</name>
    <dbReference type="NCBI Taxonomy" id="1123062"/>
    <lineage>
        <taxon>Bacteria</taxon>
        <taxon>Pseudomonadati</taxon>
        <taxon>Pseudomonadota</taxon>
        <taxon>Alphaproteobacteria</taxon>
        <taxon>Acetobacterales</taxon>
        <taxon>Roseomonadaceae</taxon>
        <taxon>Falsiroseomonas</taxon>
    </lineage>
</organism>
<dbReference type="CDD" id="cd12914">
    <property type="entry name" value="PDC1_DGC_like"/>
    <property type="match status" value="1"/>
</dbReference>